<sequence length="105" mass="11172">MSVGTEIDRSPKSVEKAIRSLQLALVGTAITINRRRNPGEPALRISVAGEPDQIRRMLGEPPAVVQAASQLVDIVSLPSIGGLSYGYTREGRLVVDGIVQPARIA</sequence>
<accession>A0A2R4WI39</accession>
<proteinExistence type="predicted"/>
<evidence type="ECO:0000313" key="2">
    <source>
        <dbReference type="Proteomes" id="UP000244755"/>
    </source>
</evidence>
<name>A0A2R4WI39_9HYPH</name>
<reference evidence="1 2" key="1">
    <citation type="submission" date="2018-04" db="EMBL/GenBank/DDBJ databases">
        <title>Methylobacterium sp. PR1016A genome.</title>
        <authorList>
            <person name="Park W."/>
        </authorList>
    </citation>
    <scope>NUCLEOTIDE SEQUENCE [LARGE SCALE GENOMIC DNA]</scope>
    <source>
        <strain evidence="1 2">PR1016A</strain>
    </source>
</reference>
<gene>
    <name evidence="1" type="ORF">DA075_09995</name>
</gene>
<dbReference type="AlphaFoldDB" id="A0A2R4WI39"/>
<protein>
    <submittedName>
        <fullName evidence="1">Uncharacterized protein</fullName>
    </submittedName>
</protein>
<dbReference type="KEGG" id="mee:DA075_09995"/>
<dbReference type="Proteomes" id="UP000244755">
    <property type="component" value="Chromosome 1"/>
</dbReference>
<evidence type="ECO:0000313" key="1">
    <source>
        <dbReference type="EMBL" id="AWB21203.1"/>
    </source>
</evidence>
<dbReference type="EMBL" id="CP028843">
    <property type="protein sequence ID" value="AWB21203.1"/>
    <property type="molecule type" value="Genomic_DNA"/>
</dbReference>
<keyword evidence="2" id="KW-1185">Reference proteome</keyword>
<organism evidence="1 2">
    <name type="scientific">Methylobacterium currus</name>
    <dbReference type="NCBI Taxonomy" id="2051553"/>
    <lineage>
        <taxon>Bacteria</taxon>
        <taxon>Pseudomonadati</taxon>
        <taxon>Pseudomonadota</taxon>
        <taxon>Alphaproteobacteria</taxon>
        <taxon>Hyphomicrobiales</taxon>
        <taxon>Methylobacteriaceae</taxon>
        <taxon>Methylobacterium</taxon>
    </lineage>
</organism>